<name>A0A0K1RX00_9CHRO</name>
<evidence type="ECO:0000259" key="1">
    <source>
        <dbReference type="SMART" id="SM00670"/>
    </source>
</evidence>
<dbReference type="Gene3D" id="3.40.50.1010">
    <property type="entry name" value="5'-nuclease"/>
    <property type="match status" value="1"/>
</dbReference>
<dbReference type="KEGG" id="mpk:VL20_1149"/>
<dbReference type="InterPro" id="IPR002716">
    <property type="entry name" value="PIN_dom"/>
</dbReference>
<dbReference type="SUPFAM" id="SSF88723">
    <property type="entry name" value="PIN domain-like"/>
    <property type="match status" value="1"/>
</dbReference>
<dbReference type="AlphaFoldDB" id="A0A0K1RX00"/>
<proteinExistence type="predicted"/>
<gene>
    <name evidence="2" type="ORF">VL20_1149</name>
</gene>
<dbReference type="InterPro" id="IPR002850">
    <property type="entry name" value="PIN_toxin-like"/>
</dbReference>
<dbReference type="NCBIfam" id="TIGR00305">
    <property type="entry name" value="putative toxin-antitoxin system toxin component, PIN family"/>
    <property type="match status" value="1"/>
</dbReference>
<reference evidence="2 3" key="1">
    <citation type="journal article" date="2016" name="Stand. Genomic Sci.">
        <title>Complete genome sequence and genomic characterization of Microcystis panniformis FACHB 1757 by third-generation sequencing.</title>
        <authorList>
            <person name="Zhang J.Y."/>
            <person name="Guan R."/>
            <person name="Zhang H.J."/>
            <person name="Li H."/>
            <person name="Xiao P."/>
            <person name="Yu G.L."/>
            <person name="Du L."/>
            <person name="Cao D.M."/>
            <person name="Zhu B.C."/>
            <person name="Li R.H."/>
            <person name="Lu Z.H."/>
        </authorList>
    </citation>
    <scope>NUCLEOTIDE SEQUENCE [LARGE SCALE GENOMIC DNA]</scope>
    <source>
        <strain evidence="2 3">FACHB-1757</strain>
    </source>
</reference>
<sequence length="199" mass="22889">MTRRFVIDTNIIISSVLSPKSKPNTAFKKAQQLGIIIVSSATWQELESVLSRPKFGRYISLEERQQFLLDFSETVEFILNMEFRTDICRDTKDNKYLELAVNGQAESIITGDQDLLILHPFLSINIVTVNDFWLFSTLCDNFCLCKVKCLLGKTFRTILKEETISIDLVYTQKPEEPIFYSTSKLIRALRFVLCNGRGL</sequence>
<protein>
    <recommendedName>
        <fullName evidence="1">PIN domain-containing protein</fullName>
    </recommendedName>
</protein>
<dbReference type="Pfam" id="PF13470">
    <property type="entry name" value="PIN_3"/>
    <property type="match status" value="1"/>
</dbReference>
<dbReference type="PANTHER" id="PTHR34610">
    <property type="entry name" value="SSL7007 PROTEIN"/>
    <property type="match status" value="1"/>
</dbReference>
<organism evidence="2 3">
    <name type="scientific">Microcystis panniformis FACHB-1757</name>
    <dbReference type="NCBI Taxonomy" id="1638788"/>
    <lineage>
        <taxon>Bacteria</taxon>
        <taxon>Bacillati</taxon>
        <taxon>Cyanobacteriota</taxon>
        <taxon>Cyanophyceae</taxon>
        <taxon>Oscillatoriophycideae</taxon>
        <taxon>Chroococcales</taxon>
        <taxon>Microcystaceae</taxon>
        <taxon>Microcystis</taxon>
    </lineage>
</organism>
<dbReference type="Proteomes" id="UP000068167">
    <property type="component" value="Chromosome"/>
</dbReference>
<dbReference type="PANTHER" id="PTHR34610:SF4">
    <property type="entry name" value="SLL8027 PROTEIN"/>
    <property type="match status" value="1"/>
</dbReference>
<dbReference type="SMART" id="SM00670">
    <property type="entry name" value="PINc"/>
    <property type="match status" value="1"/>
</dbReference>
<keyword evidence="3" id="KW-1185">Reference proteome</keyword>
<dbReference type="InterPro" id="IPR029060">
    <property type="entry name" value="PIN-like_dom_sf"/>
</dbReference>
<accession>A0A0K1RX00</accession>
<evidence type="ECO:0000313" key="3">
    <source>
        <dbReference type="Proteomes" id="UP000068167"/>
    </source>
</evidence>
<evidence type="ECO:0000313" key="2">
    <source>
        <dbReference type="EMBL" id="AKV66330.1"/>
    </source>
</evidence>
<dbReference type="EMBL" id="CP011339">
    <property type="protein sequence ID" value="AKV66330.1"/>
    <property type="molecule type" value="Genomic_DNA"/>
</dbReference>
<dbReference type="PATRIC" id="fig|1638788.3.peg.1155"/>
<feature type="domain" description="PIN" evidence="1">
    <location>
        <begin position="3"/>
        <end position="117"/>
    </location>
</feature>